<feature type="repeat" description="TPR" evidence="3">
    <location>
        <begin position="584"/>
        <end position="617"/>
    </location>
</feature>
<evidence type="ECO:0000256" key="3">
    <source>
        <dbReference type="PROSITE-ProRule" id="PRU00339"/>
    </source>
</evidence>
<evidence type="ECO:0000256" key="2">
    <source>
        <dbReference type="ARBA" id="ARBA00022803"/>
    </source>
</evidence>
<dbReference type="PANTHER" id="PTHR16193:SF0">
    <property type="entry name" value="TETRATRICOPEPTIDE REPEAT PROTEIN 27"/>
    <property type="match status" value="1"/>
</dbReference>
<evidence type="ECO:0000256" key="4">
    <source>
        <dbReference type="SAM" id="MobiDB-lite"/>
    </source>
</evidence>
<dbReference type="InterPro" id="IPR044244">
    <property type="entry name" value="TTC27/Emw1"/>
</dbReference>
<dbReference type="SUPFAM" id="SSF48452">
    <property type="entry name" value="TPR-like"/>
    <property type="match status" value="1"/>
</dbReference>
<dbReference type="PROSITE" id="PS50005">
    <property type="entry name" value="TPR"/>
    <property type="match status" value="1"/>
</dbReference>
<dbReference type="RefSeq" id="XP_007364894.1">
    <property type="nucleotide sequence ID" value="XM_007364832.1"/>
</dbReference>
<name>R7T2W8_DICSQ</name>
<dbReference type="Pfam" id="PF13432">
    <property type="entry name" value="TPR_16"/>
    <property type="match status" value="1"/>
</dbReference>
<dbReference type="KEGG" id="dsq:DICSQDRAFT_135776"/>
<feature type="region of interest" description="Disordered" evidence="4">
    <location>
        <begin position="284"/>
        <end position="328"/>
    </location>
</feature>
<keyword evidence="2 3" id="KW-0802">TPR repeat</keyword>
<gene>
    <name evidence="5" type="ORF">DICSQDRAFT_135776</name>
</gene>
<dbReference type="InterPro" id="IPR011990">
    <property type="entry name" value="TPR-like_helical_dom_sf"/>
</dbReference>
<dbReference type="AlphaFoldDB" id="R7T2W8"/>
<dbReference type="OrthoDB" id="1936594at2759"/>
<keyword evidence="1" id="KW-0677">Repeat</keyword>
<evidence type="ECO:0000313" key="6">
    <source>
        <dbReference type="Proteomes" id="UP000053319"/>
    </source>
</evidence>
<accession>R7T2W8</accession>
<proteinExistence type="predicted"/>
<dbReference type="Gene3D" id="1.25.40.10">
    <property type="entry name" value="Tetratricopeptide repeat domain"/>
    <property type="match status" value="1"/>
</dbReference>
<dbReference type="InterPro" id="IPR019734">
    <property type="entry name" value="TPR_rpt"/>
</dbReference>
<evidence type="ECO:0000313" key="5">
    <source>
        <dbReference type="EMBL" id="EJF62182.1"/>
    </source>
</evidence>
<dbReference type="SMART" id="SM00028">
    <property type="entry name" value="TPR"/>
    <property type="match status" value="4"/>
</dbReference>
<protein>
    <submittedName>
        <fullName evidence="5">TPR-like protein</fullName>
    </submittedName>
</protein>
<reference evidence="5 6" key="1">
    <citation type="journal article" date="2012" name="Science">
        <title>The Paleozoic origin of enzymatic lignin decomposition reconstructed from 31 fungal genomes.</title>
        <authorList>
            <person name="Floudas D."/>
            <person name="Binder M."/>
            <person name="Riley R."/>
            <person name="Barry K."/>
            <person name="Blanchette R.A."/>
            <person name="Henrissat B."/>
            <person name="Martinez A.T."/>
            <person name="Otillar R."/>
            <person name="Spatafora J.W."/>
            <person name="Yadav J.S."/>
            <person name="Aerts A."/>
            <person name="Benoit I."/>
            <person name="Boyd A."/>
            <person name="Carlson A."/>
            <person name="Copeland A."/>
            <person name="Coutinho P.M."/>
            <person name="de Vries R.P."/>
            <person name="Ferreira P."/>
            <person name="Findley K."/>
            <person name="Foster B."/>
            <person name="Gaskell J."/>
            <person name="Glotzer D."/>
            <person name="Gorecki P."/>
            <person name="Heitman J."/>
            <person name="Hesse C."/>
            <person name="Hori C."/>
            <person name="Igarashi K."/>
            <person name="Jurgens J.A."/>
            <person name="Kallen N."/>
            <person name="Kersten P."/>
            <person name="Kohler A."/>
            <person name="Kuees U."/>
            <person name="Kumar T.K.A."/>
            <person name="Kuo A."/>
            <person name="LaButti K."/>
            <person name="Larrondo L.F."/>
            <person name="Lindquist E."/>
            <person name="Ling A."/>
            <person name="Lombard V."/>
            <person name="Lucas S."/>
            <person name="Lundell T."/>
            <person name="Martin R."/>
            <person name="McLaughlin D.J."/>
            <person name="Morgenstern I."/>
            <person name="Morin E."/>
            <person name="Murat C."/>
            <person name="Nagy L.G."/>
            <person name="Nolan M."/>
            <person name="Ohm R.A."/>
            <person name="Patyshakuliyeva A."/>
            <person name="Rokas A."/>
            <person name="Ruiz-Duenas F.J."/>
            <person name="Sabat G."/>
            <person name="Salamov A."/>
            <person name="Samejima M."/>
            <person name="Schmutz J."/>
            <person name="Slot J.C."/>
            <person name="St John F."/>
            <person name="Stenlid J."/>
            <person name="Sun H."/>
            <person name="Sun S."/>
            <person name="Syed K."/>
            <person name="Tsang A."/>
            <person name="Wiebenga A."/>
            <person name="Young D."/>
            <person name="Pisabarro A."/>
            <person name="Eastwood D.C."/>
            <person name="Martin F."/>
            <person name="Cullen D."/>
            <person name="Grigoriev I.V."/>
            <person name="Hibbett D.S."/>
        </authorList>
    </citation>
    <scope>NUCLEOTIDE SEQUENCE [LARGE SCALE GENOMIC DNA]</scope>
    <source>
        <strain evidence="5 6">LYAD-421 SS1</strain>
    </source>
</reference>
<evidence type="ECO:0000256" key="1">
    <source>
        <dbReference type="ARBA" id="ARBA00022737"/>
    </source>
</evidence>
<dbReference type="GeneID" id="18835371"/>
<dbReference type="Proteomes" id="UP000053319">
    <property type="component" value="Unassembled WGS sequence"/>
</dbReference>
<feature type="region of interest" description="Disordered" evidence="4">
    <location>
        <begin position="772"/>
        <end position="796"/>
    </location>
</feature>
<dbReference type="OMA" id="NNRYARA"/>
<organism evidence="5 6">
    <name type="scientific">Dichomitus squalens (strain LYAD-421)</name>
    <name type="common">Western red white-rot fungus</name>
    <dbReference type="NCBI Taxonomy" id="732165"/>
    <lineage>
        <taxon>Eukaryota</taxon>
        <taxon>Fungi</taxon>
        <taxon>Dikarya</taxon>
        <taxon>Basidiomycota</taxon>
        <taxon>Agaricomycotina</taxon>
        <taxon>Agaricomycetes</taxon>
        <taxon>Polyporales</taxon>
        <taxon>Polyporaceae</taxon>
        <taxon>Dichomitus</taxon>
    </lineage>
</organism>
<dbReference type="HOGENOM" id="CLU_004905_0_1_1"/>
<sequence length="927" mass="102878">MCLDVQAIEKALLTGKWDNGLDSSSDAPVLKIAKNVVNGDFRDLTASPSRDLFAVTQSNEDLVDRPLTKWFDYTQRLSSGTPGTPDDELLRLSCAVACLHAFLQANWTGPHLDIKPLDVLAFSTPFSQLVNEDLLHQKAVSELAYGGEPAYHLAKFPIFLQLARILLDTPFQHCRSVPWWRLRTWRVHEQVLDEPVAVPEDVFTAVSPLLDGFASEPDVAGRLLLEQGLLEHYVGHDKSAADYFVRAARATELEYELTGALGKRTKFQETDVTQLVLLAESRVRGDGTDPTQDAGGVNGEGPQAGSTNGTVETAKPSNAAAKASEPALPETLLLNDDTLLEQTAFTSSTNAGTLGSRLSRIDPASQPALHPLDQAVLLALCLNVKNTSPVHGLTAEQMAPYVARVISHPRNWTVHTVALLLRSRLESNRTRTVERSVLQLQALVDQMPTADSALPERLLYIHDLLLPSRWEMEKELANRFLTIGVVKSALEIFERLEMWEEVVKCWASMERADKGRAIVRDLLDGRKTEADTVITHGKALSEARRRSLDSAREAKLWCLLGDLEPEHALEHYTRAWEISRESSGRAMRSLGGYHFARGNYEDAITCLRRAVAINPLQARSWFVLGCACLREEDWDGAREAFVRCVGIDDEDGESWNNLASVYMRMGEAGKAAKLEDEDSAKQQGESTALGAAENRIPFANKLLAFRALKQGLKFAYDNWRMWNNYMIVALDVGELSEACRALSRVVEERAVKDGAACVDEDVLDRLVEAATRGPEDAGASGGEGATAEAKKATQTTGLERRVEELFTRTILPRVSSPRIFRAWARLLTAQGRYADALNAHLDAYRAGPAGTIEKGETDVEKWRGAVGEVEEIVDVLRNFGPRYGEGFNWKLQARSIVRTFMGRTRDFEDEPEWARLVALQEEIRKEE</sequence>
<dbReference type="PANTHER" id="PTHR16193">
    <property type="entry name" value="TETRATRICOPEPTIDE REPEAT PROTEIN 27"/>
    <property type="match status" value="1"/>
</dbReference>
<dbReference type="EMBL" id="JH719406">
    <property type="protein sequence ID" value="EJF62182.1"/>
    <property type="molecule type" value="Genomic_DNA"/>
</dbReference>